<dbReference type="Gene3D" id="3.40.50.720">
    <property type="entry name" value="NAD(P)-binding Rossmann-like Domain"/>
    <property type="match status" value="1"/>
</dbReference>
<dbReference type="RefSeq" id="WP_133573706.1">
    <property type="nucleotide sequence ID" value="NZ_SNYR01000003.1"/>
</dbReference>
<dbReference type="OrthoDB" id="9805986at2"/>
<dbReference type="CDD" id="cd05233">
    <property type="entry name" value="SDR_c"/>
    <property type="match status" value="1"/>
</dbReference>
<gene>
    <name evidence="3" type="ORF">ATL17_3138</name>
</gene>
<evidence type="ECO:0000256" key="1">
    <source>
        <dbReference type="ARBA" id="ARBA00006484"/>
    </source>
</evidence>
<dbReference type="PANTHER" id="PTHR24321">
    <property type="entry name" value="DEHYDROGENASES, SHORT CHAIN"/>
    <property type="match status" value="1"/>
</dbReference>
<comment type="similarity">
    <text evidence="1">Belongs to the short-chain dehydrogenases/reductases (SDR) family.</text>
</comment>
<dbReference type="PRINTS" id="PR00081">
    <property type="entry name" value="GDHRDH"/>
</dbReference>
<dbReference type="GO" id="GO:0016491">
    <property type="term" value="F:oxidoreductase activity"/>
    <property type="evidence" value="ECO:0007669"/>
    <property type="project" value="UniProtKB-KW"/>
</dbReference>
<dbReference type="PANTHER" id="PTHR24321:SF8">
    <property type="entry name" value="ESTRADIOL 17-BETA-DEHYDROGENASE 8-RELATED"/>
    <property type="match status" value="1"/>
</dbReference>
<keyword evidence="4" id="KW-1185">Reference proteome</keyword>
<protein>
    <submittedName>
        <fullName evidence="3">NAD(P)-dependent dehydrogenase (Short-subunit alcohol dehydrogenase family)</fullName>
    </submittedName>
</protein>
<accession>A0A4R6VG91</accession>
<evidence type="ECO:0000256" key="2">
    <source>
        <dbReference type="ARBA" id="ARBA00023002"/>
    </source>
</evidence>
<dbReference type="Proteomes" id="UP000295391">
    <property type="component" value="Unassembled WGS sequence"/>
</dbReference>
<name>A0A4R6VG91_9HYPH</name>
<dbReference type="InterPro" id="IPR002347">
    <property type="entry name" value="SDR_fam"/>
</dbReference>
<evidence type="ECO:0000313" key="3">
    <source>
        <dbReference type="EMBL" id="TDQ62034.1"/>
    </source>
</evidence>
<evidence type="ECO:0000313" key="4">
    <source>
        <dbReference type="Proteomes" id="UP000295391"/>
    </source>
</evidence>
<keyword evidence="2" id="KW-0560">Oxidoreductase</keyword>
<dbReference type="NCBIfam" id="NF005559">
    <property type="entry name" value="PRK07231.1"/>
    <property type="match status" value="1"/>
</dbReference>
<dbReference type="FunFam" id="3.40.50.720:FF:000084">
    <property type="entry name" value="Short-chain dehydrogenase reductase"/>
    <property type="match status" value="1"/>
</dbReference>
<dbReference type="SUPFAM" id="SSF51735">
    <property type="entry name" value="NAD(P)-binding Rossmann-fold domains"/>
    <property type="match status" value="1"/>
</dbReference>
<dbReference type="PRINTS" id="PR00080">
    <property type="entry name" value="SDRFAMILY"/>
</dbReference>
<proteinExistence type="inferred from homology"/>
<dbReference type="AlphaFoldDB" id="A0A4R6VG91"/>
<dbReference type="InterPro" id="IPR036291">
    <property type="entry name" value="NAD(P)-bd_dom_sf"/>
</dbReference>
<organism evidence="3 4">
    <name type="scientific">Maritalea mobilis</name>
    <dbReference type="NCBI Taxonomy" id="483324"/>
    <lineage>
        <taxon>Bacteria</taxon>
        <taxon>Pseudomonadati</taxon>
        <taxon>Pseudomonadota</taxon>
        <taxon>Alphaproteobacteria</taxon>
        <taxon>Hyphomicrobiales</taxon>
        <taxon>Devosiaceae</taxon>
        <taxon>Maritalea</taxon>
    </lineage>
</organism>
<comment type="caution">
    <text evidence="3">The sequence shown here is derived from an EMBL/GenBank/DDBJ whole genome shotgun (WGS) entry which is preliminary data.</text>
</comment>
<sequence>MTEQRIVLVTGAAQGLGQGIAEKFASHGDKVIIADINGDQLAETATQIGVDSHQLDISNRDNIGAVVDKIAKQYGRIDVLVNNAGIVGGHGQVTELDSAVFEKALMVNVLGTWMMSEAVGKLMVAAKKGAIVNISSIGGRQPTPGMGHYEATKAAVDAITRTTAIELAPFGIRANAVAPGPVITPLTAGFAENPEAKAMWEARIPLRQIAEVTQVAPAAYFLASDEASHITGVSLAVDGGQLLT</sequence>
<dbReference type="EMBL" id="SNYR01000003">
    <property type="protein sequence ID" value="TDQ62034.1"/>
    <property type="molecule type" value="Genomic_DNA"/>
</dbReference>
<reference evidence="3 4" key="1">
    <citation type="submission" date="2019-03" db="EMBL/GenBank/DDBJ databases">
        <title>Genomic Encyclopedia of Type Strains, Phase III (KMG-III): the genomes of soil and plant-associated and newly described type strains.</title>
        <authorList>
            <person name="Whitman W."/>
        </authorList>
    </citation>
    <scope>NUCLEOTIDE SEQUENCE [LARGE SCALE GENOMIC DNA]</scope>
    <source>
        <strain evidence="3 4">CGMCC 1.7002</strain>
    </source>
</reference>
<dbReference type="Pfam" id="PF13561">
    <property type="entry name" value="adh_short_C2"/>
    <property type="match status" value="1"/>
</dbReference>